<reference evidence="2" key="1">
    <citation type="submission" date="2024-04" db="EMBL/GenBank/DDBJ databases">
        <authorList>
            <consortium name="Molecular Ecology Group"/>
        </authorList>
    </citation>
    <scope>NUCLEOTIDE SEQUENCE</scope>
</reference>
<dbReference type="AlphaFoldDB" id="A0AAV2NTN0"/>
<feature type="region of interest" description="Disordered" evidence="1">
    <location>
        <begin position="16"/>
        <end position="56"/>
    </location>
</feature>
<gene>
    <name evidence="2" type="ORF">LPLAT_LOCUS9362</name>
</gene>
<evidence type="ECO:0000313" key="3">
    <source>
        <dbReference type="Proteomes" id="UP001497644"/>
    </source>
</evidence>
<sequence length="73" mass="7795">MPARVTTMACNITRAFSSEAEGGEEKRSGTRREGETLAEDAGLDPGSGRNGISNTKSCYYGCLPSVGSSWRYL</sequence>
<dbReference type="Proteomes" id="UP001497644">
    <property type="component" value="Chromosome 4"/>
</dbReference>
<feature type="compositionally biased region" description="Basic and acidic residues" evidence="1">
    <location>
        <begin position="23"/>
        <end position="35"/>
    </location>
</feature>
<proteinExistence type="predicted"/>
<protein>
    <submittedName>
        <fullName evidence="2">Uncharacterized protein</fullName>
    </submittedName>
</protein>
<dbReference type="EMBL" id="OZ034827">
    <property type="protein sequence ID" value="CAL1683682.1"/>
    <property type="molecule type" value="Genomic_DNA"/>
</dbReference>
<evidence type="ECO:0000256" key="1">
    <source>
        <dbReference type="SAM" id="MobiDB-lite"/>
    </source>
</evidence>
<evidence type="ECO:0000313" key="2">
    <source>
        <dbReference type="EMBL" id="CAL1683682.1"/>
    </source>
</evidence>
<keyword evidence="3" id="KW-1185">Reference proteome</keyword>
<name>A0AAV2NTN0_9HYME</name>
<organism evidence="2 3">
    <name type="scientific">Lasius platythorax</name>
    <dbReference type="NCBI Taxonomy" id="488582"/>
    <lineage>
        <taxon>Eukaryota</taxon>
        <taxon>Metazoa</taxon>
        <taxon>Ecdysozoa</taxon>
        <taxon>Arthropoda</taxon>
        <taxon>Hexapoda</taxon>
        <taxon>Insecta</taxon>
        <taxon>Pterygota</taxon>
        <taxon>Neoptera</taxon>
        <taxon>Endopterygota</taxon>
        <taxon>Hymenoptera</taxon>
        <taxon>Apocrita</taxon>
        <taxon>Aculeata</taxon>
        <taxon>Formicoidea</taxon>
        <taxon>Formicidae</taxon>
        <taxon>Formicinae</taxon>
        <taxon>Lasius</taxon>
        <taxon>Lasius</taxon>
    </lineage>
</organism>
<accession>A0AAV2NTN0</accession>